<keyword evidence="2" id="KW-1185">Reference proteome</keyword>
<name>A0ABW2TSF4_9PSEU</name>
<evidence type="ECO:0000313" key="2">
    <source>
        <dbReference type="Proteomes" id="UP001596512"/>
    </source>
</evidence>
<evidence type="ECO:0000313" key="1">
    <source>
        <dbReference type="EMBL" id="MFC7616674.1"/>
    </source>
</evidence>
<comment type="caution">
    <text evidence="1">The sequence shown here is derived from an EMBL/GenBank/DDBJ whole genome shotgun (WGS) entry which is preliminary data.</text>
</comment>
<sequence length="84" mass="8790">MIGMTDTSAVVMPAISIGYPVGVPMLPNHSQQLIRAVVDTHLHLPDMFELTFTDEAGTIVDDTGLKIGAVVTVKARAAAGRTAS</sequence>
<reference evidence="2" key="1">
    <citation type="journal article" date="2019" name="Int. J. Syst. Evol. Microbiol.">
        <title>The Global Catalogue of Microorganisms (GCM) 10K type strain sequencing project: providing services to taxonomists for standard genome sequencing and annotation.</title>
        <authorList>
            <consortium name="The Broad Institute Genomics Platform"/>
            <consortium name="The Broad Institute Genome Sequencing Center for Infectious Disease"/>
            <person name="Wu L."/>
            <person name="Ma J."/>
        </authorList>
    </citation>
    <scope>NUCLEOTIDE SEQUENCE [LARGE SCALE GENOMIC DNA]</scope>
    <source>
        <strain evidence="2">JCM 17695</strain>
    </source>
</reference>
<protein>
    <submittedName>
        <fullName evidence="1">Uncharacterized protein</fullName>
    </submittedName>
</protein>
<proteinExistence type="predicted"/>
<organism evidence="1 2">
    <name type="scientific">Actinokineospora soli</name>
    <dbReference type="NCBI Taxonomy" id="1048753"/>
    <lineage>
        <taxon>Bacteria</taxon>
        <taxon>Bacillati</taxon>
        <taxon>Actinomycetota</taxon>
        <taxon>Actinomycetes</taxon>
        <taxon>Pseudonocardiales</taxon>
        <taxon>Pseudonocardiaceae</taxon>
        <taxon>Actinokineospora</taxon>
    </lineage>
</organism>
<dbReference type="EMBL" id="JBHTEY010000004">
    <property type="protein sequence ID" value="MFC7616674.1"/>
    <property type="molecule type" value="Genomic_DNA"/>
</dbReference>
<accession>A0ABW2TSF4</accession>
<dbReference type="Proteomes" id="UP001596512">
    <property type="component" value="Unassembled WGS sequence"/>
</dbReference>
<gene>
    <name evidence="1" type="ORF">ACFQV2_27670</name>
</gene>